<accession>A0A100XCN7</accession>
<name>A0A100XCN7_MYCTH</name>
<protein>
    <submittedName>
        <fullName evidence="2">Uncharacterized protein</fullName>
    </submittedName>
</protein>
<dbReference type="EMBL" id="BCTB01000005">
    <property type="protein sequence ID" value="GAT14112.1"/>
    <property type="molecule type" value="Genomic_DNA"/>
</dbReference>
<dbReference type="STRING" id="1797.RMCT_1083"/>
<evidence type="ECO:0000313" key="3">
    <source>
        <dbReference type="Proteomes" id="UP000069654"/>
    </source>
</evidence>
<reference evidence="2 3" key="1">
    <citation type="journal article" date="2016" name="Genome Announc.">
        <title>Draft Genome Sequences of Five Rapidly Growing Mycobacterium Species, M. thermoresistibile, M. fortuitum subsp. acetamidolyticum, M. canariasense, M. brisbanense, and M. novocastrense.</title>
        <authorList>
            <person name="Katahira K."/>
            <person name="Ogura Y."/>
            <person name="Gotoh Y."/>
            <person name="Hayashi T."/>
        </authorList>
    </citation>
    <scope>NUCLEOTIDE SEQUENCE [LARGE SCALE GENOMIC DNA]</scope>
    <source>
        <strain evidence="2 3">JCM6362</strain>
    </source>
</reference>
<dbReference type="OMA" id="RCANRDI"/>
<dbReference type="AlphaFoldDB" id="A0A100XCN7"/>
<sequence length="80" mass="8935">MTGMSDEPPERPKTAPRAHSSRDNALDVHTVVSAERGQWVVEIVVIFADGVVRKRISTYHTRAQAELAARLIKRGAEREI</sequence>
<organism evidence="2 3">
    <name type="scientific">Mycolicibacterium thermoresistibile</name>
    <name type="common">Mycobacterium thermoresistibile</name>
    <dbReference type="NCBI Taxonomy" id="1797"/>
    <lineage>
        <taxon>Bacteria</taxon>
        <taxon>Bacillati</taxon>
        <taxon>Actinomycetota</taxon>
        <taxon>Actinomycetes</taxon>
        <taxon>Mycobacteriales</taxon>
        <taxon>Mycobacteriaceae</taxon>
        <taxon>Mycolicibacterium</taxon>
    </lineage>
</organism>
<reference evidence="3" key="2">
    <citation type="submission" date="2016-02" db="EMBL/GenBank/DDBJ databases">
        <title>Draft genome sequence of five rapidly growing Mycobacterium species.</title>
        <authorList>
            <person name="Katahira K."/>
            <person name="Gotou Y."/>
            <person name="Iida K."/>
            <person name="Ogura Y."/>
            <person name="Hayashi T."/>
        </authorList>
    </citation>
    <scope>NUCLEOTIDE SEQUENCE [LARGE SCALE GENOMIC DNA]</scope>
    <source>
        <strain evidence="3">JCM6362</strain>
    </source>
</reference>
<gene>
    <name evidence="2" type="ORF">RMCT_1083</name>
</gene>
<evidence type="ECO:0000256" key="1">
    <source>
        <dbReference type="SAM" id="MobiDB-lite"/>
    </source>
</evidence>
<comment type="caution">
    <text evidence="2">The sequence shown here is derived from an EMBL/GenBank/DDBJ whole genome shotgun (WGS) entry which is preliminary data.</text>
</comment>
<dbReference type="Proteomes" id="UP000069654">
    <property type="component" value="Unassembled WGS sequence"/>
</dbReference>
<feature type="region of interest" description="Disordered" evidence="1">
    <location>
        <begin position="1"/>
        <end position="25"/>
    </location>
</feature>
<proteinExistence type="predicted"/>
<evidence type="ECO:0000313" key="2">
    <source>
        <dbReference type="EMBL" id="GAT14112.1"/>
    </source>
</evidence>